<dbReference type="PANTHER" id="PTHR43353:SF3">
    <property type="entry name" value="ALDEHYDE DEHYDROGENASE-RELATED"/>
    <property type="match status" value="1"/>
</dbReference>
<dbReference type="InterPro" id="IPR050740">
    <property type="entry name" value="Aldehyde_DH_Superfamily"/>
</dbReference>
<dbReference type="EMBL" id="QRGR01000056">
    <property type="protein sequence ID" value="RDV10676.1"/>
    <property type="molecule type" value="Genomic_DNA"/>
</dbReference>
<keyword evidence="4" id="KW-1185">Reference proteome</keyword>
<comment type="caution">
    <text evidence="3">The sequence shown here is derived from an EMBL/GenBank/DDBJ whole genome shotgun (WGS) entry which is preliminary data.</text>
</comment>
<gene>
    <name evidence="3" type="ORF">DXT99_26220</name>
</gene>
<dbReference type="Pfam" id="PF00171">
    <property type="entry name" value="Aldedh"/>
    <property type="match status" value="1"/>
</dbReference>
<feature type="domain" description="Aldehyde dehydrogenase" evidence="2">
    <location>
        <begin position="4"/>
        <end position="387"/>
    </location>
</feature>
<dbReference type="Gene3D" id="3.40.309.10">
    <property type="entry name" value="Aldehyde Dehydrogenase, Chain A, domain 2"/>
    <property type="match status" value="1"/>
</dbReference>
<dbReference type="AlphaFoldDB" id="A0A3D8KZX5"/>
<protein>
    <submittedName>
        <fullName evidence="3">Aldehyde dehydrogenase (NADP(+))</fullName>
    </submittedName>
</protein>
<sequence length="484" mass="52610">MPIEQVLLQSEEAFKIYKKVSASTKASLLREVAAEIEALGDDLIQTASMESNLPAGRLTGERGRTMNQLKLFAELLEEGAWLEATIDTALPDRSPLPRADLRRILLPLGPVAVFGASNFPLAFSTAGGDTASALAAGCTVVYKEHPGHPKTSQLVYSAIQKALRTCNLSEAVFQHVSGGIEAGQELVRHPKTKAVAFTGSYKGGKSIYDLACQREQPIPVYAEMGSINPILVLPEKAEAESQQLADQAAQSVLLGVGQFCTNPGLIFYPETDCTTVFLERLSEKLEEAAGDKMLHEGICENYYKGFNKLVAHGGIEKLVTPDEDVLTGKAALAKTSVKEWLQNPEMQEEIFGPFTLVVIYNGLEELEQAAEQLQGQLTCTLWGSKSELRQAETLTDIIREKCGRLLFEGVPTGVEVSHAMTHGGPFPATTDSRSTSVGTYAIKRFARPITFQSAPQELLPEELKDANTLSIWRTINGQLTKDSL</sequence>
<evidence type="ECO:0000259" key="2">
    <source>
        <dbReference type="Pfam" id="PF00171"/>
    </source>
</evidence>
<keyword evidence="1" id="KW-0560">Oxidoreductase</keyword>
<proteinExistence type="predicted"/>
<dbReference type="InterPro" id="IPR016162">
    <property type="entry name" value="Ald_DH_N"/>
</dbReference>
<dbReference type="SUPFAM" id="SSF53720">
    <property type="entry name" value="ALDH-like"/>
    <property type="match status" value="1"/>
</dbReference>
<dbReference type="GO" id="GO:0016620">
    <property type="term" value="F:oxidoreductase activity, acting on the aldehyde or oxo group of donors, NAD or NADP as acceptor"/>
    <property type="evidence" value="ECO:0007669"/>
    <property type="project" value="InterPro"/>
</dbReference>
<dbReference type="OrthoDB" id="9770537at2"/>
<dbReference type="InterPro" id="IPR016161">
    <property type="entry name" value="Ald_DH/histidinol_DH"/>
</dbReference>
<accession>A0A3D8KZX5</accession>
<organism evidence="3 4">
    <name type="scientific">Pontibacter diazotrophicus</name>
    <dbReference type="NCBI Taxonomy" id="1400979"/>
    <lineage>
        <taxon>Bacteria</taxon>
        <taxon>Pseudomonadati</taxon>
        <taxon>Bacteroidota</taxon>
        <taxon>Cytophagia</taxon>
        <taxon>Cytophagales</taxon>
        <taxon>Hymenobacteraceae</taxon>
        <taxon>Pontibacter</taxon>
    </lineage>
</organism>
<dbReference type="InterPro" id="IPR016163">
    <property type="entry name" value="Ald_DH_C"/>
</dbReference>
<dbReference type="Gene3D" id="3.40.605.10">
    <property type="entry name" value="Aldehyde Dehydrogenase, Chain A, domain 1"/>
    <property type="match status" value="1"/>
</dbReference>
<dbReference type="RefSeq" id="WP_115568562.1">
    <property type="nucleotide sequence ID" value="NZ_QRGR01000056.1"/>
</dbReference>
<dbReference type="InterPro" id="IPR044151">
    <property type="entry name" value="ALDH_KGSADH"/>
</dbReference>
<dbReference type="InterPro" id="IPR015590">
    <property type="entry name" value="Aldehyde_DH_dom"/>
</dbReference>
<dbReference type="CDD" id="cd07129">
    <property type="entry name" value="ALDH_KGSADH"/>
    <property type="match status" value="1"/>
</dbReference>
<evidence type="ECO:0000313" key="4">
    <source>
        <dbReference type="Proteomes" id="UP000256708"/>
    </source>
</evidence>
<evidence type="ECO:0000313" key="3">
    <source>
        <dbReference type="EMBL" id="RDV10676.1"/>
    </source>
</evidence>
<name>A0A3D8KZX5_9BACT</name>
<evidence type="ECO:0000256" key="1">
    <source>
        <dbReference type="ARBA" id="ARBA00023002"/>
    </source>
</evidence>
<dbReference type="PANTHER" id="PTHR43353">
    <property type="entry name" value="SUCCINATE-SEMIALDEHYDE DEHYDROGENASE, MITOCHONDRIAL"/>
    <property type="match status" value="1"/>
</dbReference>
<dbReference type="Proteomes" id="UP000256708">
    <property type="component" value="Unassembled WGS sequence"/>
</dbReference>
<reference evidence="4" key="1">
    <citation type="submission" date="2018-08" db="EMBL/GenBank/DDBJ databases">
        <authorList>
            <person name="Liu Z.-W."/>
            <person name="Du Z.-J."/>
        </authorList>
    </citation>
    <scope>NUCLEOTIDE SEQUENCE [LARGE SCALE GENOMIC DNA]</scope>
    <source>
        <strain evidence="4">H4X</strain>
    </source>
</reference>